<reference evidence="2" key="1">
    <citation type="journal article" date="2022" name="Mol. Ecol. Resour.">
        <title>The genomes of chicory, endive, great burdock and yacon provide insights into Asteraceae palaeo-polyploidization history and plant inulin production.</title>
        <authorList>
            <person name="Fan W."/>
            <person name="Wang S."/>
            <person name="Wang H."/>
            <person name="Wang A."/>
            <person name="Jiang F."/>
            <person name="Liu H."/>
            <person name="Zhao H."/>
            <person name="Xu D."/>
            <person name="Zhang Y."/>
        </authorList>
    </citation>
    <scope>NUCLEOTIDE SEQUENCE [LARGE SCALE GENOMIC DNA]</scope>
    <source>
        <strain evidence="2">cv. Yunnan</strain>
    </source>
</reference>
<dbReference type="Proteomes" id="UP001056120">
    <property type="component" value="Linkage Group LG19"/>
</dbReference>
<evidence type="ECO:0000313" key="1">
    <source>
        <dbReference type="EMBL" id="KAI3744701.1"/>
    </source>
</evidence>
<accession>A0ACB9DEL2</accession>
<reference evidence="1 2" key="2">
    <citation type="journal article" date="2022" name="Mol. Ecol. Resour.">
        <title>The genomes of chicory, endive, great burdock and yacon provide insights into Asteraceae paleo-polyploidization history and plant inulin production.</title>
        <authorList>
            <person name="Fan W."/>
            <person name="Wang S."/>
            <person name="Wang H."/>
            <person name="Wang A."/>
            <person name="Jiang F."/>
            <person name="Liu H."/>
            <person name="Zhao H."/>
            <person name="Xu D."/>
            <person name="Zhang Y."/>
        </authorList>
    </citation>
    <scope>NUCLEOTIDE SEQUENCE [LARGE SCALE GENOMIC DNA]</scope>
    <source>
        <strain evidence="2">cv. Yunnan</strain>
        <tissue evidence="1">Leaves</tissue>
    </source>
</reference>
<organism evidence="1 2">
    <name type="scientific">Smallanthus sonchifolius</name>
    <dbReference type="NCBI Taxonomy" id="185202"/>
    <lineage>
        <taxon>Eukaryota</taxon>
        <taxon>Viridiplantae</taxon>
        <taxon>Streptophyta</taxon>
        <taxon>Embryophyta</taxon>
        <taxon>Tracheophyta</taxon>
        <taxon>Spermatophyta</taxon>
        <taxon>Magnoliopsida</taxon>
        <taxon>eudicotyledons</taxon>
        <taxon>Gunneridae</taxon>
        <taxon>Pentapetalae</taxon>
        <taxon>asterids</taxon>
        <taxon>campanulids</taxon>
        <taxon>Asterales</taxon>
        <taxon>Asteraceae</taxon>
        <taxon>Asteroideae</taxon>
        <taxon>Heliantheae alliance</taxon>
        <taxon>Millerieae</taxon>
        <taxon>Smallanthus</taxon>
    </lineage>
</organism>
<gene>
    <name evidence="1" type="ORF">L1987_57791</name>
</gene>
<comment type="caution">
    <text evidence="1">The sequence shown here is derived from an EMBL/GenBank/DDBJ whole genome shotgun (WGS) entry which is preliminary data.</text>
</comment>
<proteinExistence type="predicted"/>
<protein>
    <submittedName>
        <fullName evidence="1">Uncharacterized protein</fullName>
    </submittedName>
</protein>
<name>A0ACB9DEL2_9ASTR</name>
<keyword evidence="2" id="KW-1185">Reference proteome</keyword>
<dbReference type="EMBL" id="CM042036">
    <property type="protein sequence ID" value="KAI3744701.1"/>
    <property type="molecule type" value="Genomic_DNA"/>
</dbReference>
<evidence type="ECO:0000313" key="2">
    <source>
        <dbReference type="Proteomes" id="UP001056120"/>
    </source>
</evidence>
<sequence>MDHGFNDRVDKVFGSISSSSSSTPWSLTDAQLERRGWNRHKTDDDEIAVCQFQTKSPDNDWEIRSSIGLDSTLDNEKEGDAYDKMAQGRENCLYMKDVTYLNSHHVLPHAAKTEPMLKSILKRKSYEEVSKPAKRVSFHSTCKNVVDATNPDLPENGPGVPDYILNPSKYTRYTFDDSSHYVNNEEEFLEGSSKHDGGELPRSLVFIPRKKKHGKQSACPTIGFAAVKVQQGEANEMQEDDICTKARCHKPVRQYRSKMEEYDDVS</sequence>